<proteinExistence type="predicted"/>
<dbReference type="STRING" id="1576369.SAMN05421753_10251"/>
<evidence type="ECO:0000313" key="1">
    <source>
        <dbReference type="EMBL" id="SFH68528.1"/>
    </source>
</evidence>
<keyword evidence="2" id="KW-1185">Reference proteome</keyword>
<dbReference type="RefSeq" id="WP_092047757.1">
    <property type="nucleotide sequence ID" value="NZ_FOQD01000002.1"/>
</dbReference>
<protein>
    <recommendedName>
        <fullName evidence="3">Phage head-tail joining protein</fullName>
    </recommendedName>
</protein>
<dbReference type="AlphaFoldDB" id="A0A1I3C1P6"/>
<name>A0A1I3C1P6_9PLAN</name>
<accession>A0A1I3C1P6</accession>
<dbReference type="EMBL" id="FOQD01000002">
    <property type="protein sequence ID" value="SFH68528.1"/>
    <property type="molecule type" value="Genomic_DNA"/>
</dbReference>
<gene>
    <name evidence="1" type="ORF">SAMN05421753_10251</name>
</gene>
<evidence type="ECO:0008006" key="3">
    <source>
        <dbReference type="Google" id="ProtNLM"/>
    </source>
</evidence>
<dbReference type="Proteomes" id="UP000199518">
    <property type="component" value="Unassembled WGS sequence"/>
</dbReference>
<evidence type="ECO:0000313" key="2">
    <source>
        <dbReference type="Proteomes" id="UP000199518"/>
    </source>
</evidence>
<sequence length="124" mass="13775">MSVPTSILTADSDQLFADWGETIQFEEVLRRYDVATGREEDRVFRSTLTAVRQTLAQQPVEGISATLSLTRRQYLVRARDLPAGAKLTSARLAVDETQFEIRTVTESQMPGVLLLDCISAGNLE</sequence>
<reference evidence="2" key="1">
    <citation type="submission" date="2016-10" db="EMBL/GenBank/DDBJ databases">
        <authorList>
            <person name="Varghese N."/>
            <person name="Submissions S."/>
        </authorList>
    </citation>
    <scope>NUCLEOTIDE SEQUENCE [LARGE SCALE GENOMIC DNA]</scope>
    <source>
        <strain evidence="2">DSM 26348</strain>
    </source>
</reference>
<organism evidence="1 2">
    <name type="scientific">Planctomicrobium piriforme</name>
    <dbReference type="NCBI Taxonomy" id="1576369"/>
    <lineage>
        <taxon>Bacteria</taxon>
        <taxon>Pseudomonadati</taxon>
        <taxon>Planctomycetota</taxon>
        <taxon>Planctomycetia</taxon>
        <taxon>Planctomycetales</taxon>
        <taxon>Planctomycetaceae</taxon>
        <taxon>Planctomicrobium</taxon>
    </lineage>
</organism>
<dbReference type="OrthoDB" id="9869428at2"/>